<name>A0AAP0B5B3_9ASPA</name>
<keyword evidence="2" id="KW-1185">Reference proteome</keyword>
<sequence length="171" mass="18556">MSVEQLSADSLRISLADVLEVIPLLLRVSHGILTEIEIGGSRKVDLENAEETVGMITAYEIDHTSSNAVVQAHHMAVAPEHPHAWSNVYPGLFPISEERSLNKKTEAATTTWPRKMNCISQLPPFSAAASSGFSNISSIPSPSIQPPPVAATPSYRVQLHPPSTVHHFFQS</sequence>
<evidence type="ECO:0000313" key="2">
    <source>
        <dbReference type="Proteomes" id="UP001418222"/>
    </source>
</evidence>
<gene>
    <name evidence="1" type="ORF">KSP39_PZI017541</name>
</gene>
<organism evidence="1 2">
    <name type="scientific">Platanthera zijinensis</name>
    <dbReference type="NCBI Taxonomy" id="2320716"/>
    <lineage>
        <taxon>Eukaryota</taxon>
        <taxon>Viridiplantae</taxon>
        <taxon>Streptophyta</taxon>
        <taxon>Embryophyta</taxon>
        <taxon>Tracheophyta</taxon>
        <taxon>Spermatophyta</taxon>
        <taxon>Magnoliopsida</taxon>
        <taxon>Liliopsida</taxon>
        <taxon>Asparagales</taxon>
        <taxon>Orchidaceae</taxon>
        <taxon>Orchidoideae</taxon>
        <taxon>Orchideae</taxon>
        <taxon>Orchidinae</taxon>
        <taxon>Platanthera</taxon>
    </lineage>
</organism>
<proteinExistence type="predicted"/>
<dbReference type="AlphaFoldDB" id="A0AAP0B5B3"/>
<dbReference type="EMBL" id="JBBWWQ010000015">
    <property type="protein sequence ID" value="KAK8928688.1"/>
    <property type="molecule type" value="Genomic_DNA"/>
</dbReference>
<evidence type="ECO:0000313" key="1">
    <source>
        <dbReference type="EMBL" id="KAK8928688.1"/>
    </source>
</evidence>
<comment type="caution">
    <text evidence="1">The sequence shown here is derived from an EMBL/GenBank/DDBJ whole genome shotgun (WGS) entry which is preliminary data.</text>
</comment>
<protein>
    <submittedName>
        <fullName evidence="1">Uncharacterized protein</fullName>
    </submittedName>
</protein>
<accession>A0AAP0B5B3</accession>
<reference evidence="1 2" key="1">
    <citation type="journal article" date="2022" name="Nat. Plants">
        <title>Genomes of leafy and leafless Platanthera orchids illuminate the evolution of mycoheterotrophy.</title>
        <authorList>
            <person name="Li M.H."/>
            <person name="Liu K.W."/>
            <person name="Li Z."/>
            <person name="Lu H.C."/>
            <person name="Ye Q.L."/>
            <person name="Zhang D."/>
            <person name="Wang J.Y."/>
            <person name="Li Y.F."/>
            <person name="Zhong Z.M."/>
            <person name="Liu X."/>
            <person name="Yu X."/>
            <person name="Liu D.K."/>
            <person name="Tu X.D."/>
            <person name="Liu B."/>
            <person name="Hao Y."/>
            <person name="Liao X.Y."/>
            <person name="Jiang Y.T."/>
            <person name="Sun W.H."/>
            <person name="Chen J."/>
            <person name="Chen Y.Q."/>
            <person name="Ai Y."/>
            <person name="Zhai J.W."/>
            <person name="Wu S.S."/>
            <person name="Zhou Z."/>
            <person name="Hsiao Y.Y."/>
            <person name="Wu W.L."/>
            <person name="Chen Y.Y."/>
            <person name="Lin Y.F."/>
            <person name="Hsu J.L."/>
            <person name="Li C.Y."/>
            <person name="Wang Z.W."/>
            <person name="Zhao X."/>
            <person name="Zhong W.Y."/>
            <person name="Ma X.K."/>
            <person name="Ma L."/>
            <person name="Huang J."/>
            <person name="Chen G.Z."/>
            <person name="Huang M.Z."/>
            <person name="Huang L."/>
            <person name="Peng D.H."/>
            <person name="Luo Y.B."/>
            <person name="Zou S.Q."/>
            <person name="Chen S.P."/>
            <person name="Lan S."/>
            <person name="Tsai W.C."/>
            <person name="Van de Peer Y."/>
            <person name="Liu Z.J."/>
        </authorList>
    </citation>
    <scope>NUCLEOTIDE SEQUENCE [LARGE SCALE GENOMIC DNA]</scope>
    <source>
        <strain evidence="1">Lor287</strain>
    </source>
</reference>
<dbReference type="Proteomes" id="UP001418222">
    <property type="component" value="Unassembled WGS sequence"/>
</dbReference>